<dbReference type="SUPFAM" id="SSF56672">
    <property type="entry name" value="DNA/RNA polymerases"/>
    <property type="match status" value="1"/>
</dbReference>
<sequence length="384" mass="42618">MKLLAIGIIYPISDIQNSWRVCINYRKLNQATCKDHFPLPFIDQVLERLVICRFILHQQINIRPPSPARLAPLLTLGCHLACATPQAPSKENCMEVFMDDFTVYDPSFDAYLCIETNLVLNFEKCHFMVTEGIVLGHLVSNRGIEVDKAKIDIISSLSHLASMWKACSFLRHVDFYKRLIQNFSIIALPFPSFYNRMWTLSTSWKAFHLEVPIEEATRRCGIEIIKMDEEEAPLNNYKSDIPRAAARAMPAPQVFFLSALQQSLIVSALSIIPAPVSSRSCFTSAGSSTEASTTSMAELSGEGTRSFSSVAFSVRGLNTASLHSSSTSGAYSRAAAGNIASKLPDTMYLSSHSKKAFDLGLLEQIKGNPEIEIETNITFKSQTS</sequence>
<dbReference type="Gene3D" id="3.30.70.270">
    <property type="match status" value="1"/>
</dbReference>
<dbReference type="InterPro" id="IPR043128">
    <property type="entry name" value="Rev_trsase/Diguanyl_cyclase"/>
</dbReference>
<gene>
    <name evidence="1" type="primary">pol</name>
    <name evidence="1" type="ORF">CR513_24848</name>
</gene>
<organism evidence="1 2">
    <name type="scientific">Mucuna pruriens</name>
    <name type="common">Velvet bean</name>
    <name type="synonym">Dolichos pruriens</name>
    <dbReference type="NCBI Taxonomy" id="157652"/>
    <lineage>
        <taxon>Eukaryota</taxon>
        <taxon>Viridiplantae</taxon>
        <taxon>Streptophyta</taxon>
        <taxon>Embryophyta</taxon>
        <taxon>Tracheophyta</taxon>
        <taxon>Spermatophyta</taxon>
        <taxon>Magnoliopsida</taxon>
        <taxon>eudicotyledons</taxon>
        <taxon>Gunneridae</taxon>
        <taxon>Pentapetalae</taxon>
        <taxon>rosids</taxon>
        <taxon>fabids</taxon>
        <taxon>Fabales</taxon>
        <taxon>Fabaceae</taxon>
        <taxon>Papilionoideae</taxon>
        <taxon>50 kb inversion clade</taxon>
        <taxon>NPAAA clade</taxon>
        <taxon>indigoferoid/millettioid clade</taxon>
        <taxon>Phaseoleae</taxon>
        <taxon>Mucuna</taxon>
    </lineage>
</organism>
<dbReference type="InterPro" id="IPR053134">
    <property type="entry name" value="RNA-dir_DNA_polymerase"/>
</dbReference>
<protein>
    <submittedName>
        <fullName evidence="1">Retrovirus-related Pol polyprotein from transposon 17.6</fullName>
    </submittedName>
</protein>
<reference evidence="1" key="1">
    <citation type="submission" date="2018-05" db="EMBL/GenBank/DDBJ databases">
        <title>Draft genome of Mucuna pruriens seed.</title>
        <authorList>
            <person name="Nnadi N.E."/>
            <person name="Vos R."/>
            <person name="Hasami M.H."/>
            <person name="Devisetty U.K."/>
            <person name="Aguiy J.C."/>
        </authorList>
    </citation>
    <scope>NUCLEOTIDE SEQUENCE [LARGE SCALE GENOMIC DNA]</scope>
    <source>
        <strain evidence="1">JCA_2017</strain>
    </source>
</reference>
<dbReference type="PANTHER" id="PTHR24559">
    <property type="entry name" value="TRANSPOSON TY3-I GAG-POL POLYPROTEIN"/>
    <property type="match status" value="1"/>
</dbReference>
<dbReference type="PANTHER" id="PTHR24559:SF444">
    <property type="entry name" value="REVERSE TRANSCRIPTASE DOMAIN-CONTAINING PROTEIN"/>
    <property type="match status" value="1"/>
</dbReference>
<evidence type="ECO:0000313" key="2">
    <source>
        <dbReference type="Proteomes" id="UP000257109"/>
    </source>
</evidence>
<feature type="non-terminal residue" evidence="1">
    <location>
        <position position="1"/>
    </location>
</feature>
<dbReference type="EMBL" id="QJKJ01004732">
    <property type="protein sequence ID" value="RDX92951.1"/>
    <property type="molecule type" value="Genomic_DNA"/>
</dbReference>
<proteinExistence type="predicted"/>
<dbReference type="InterPro" id="IPR043502">
    <property type="entry name" value="DNA/RNA_pol_sf"/>
</dbReference>
<name>A0A371GQW4_MUCPR</name>
<accession>A0A371GQW4</accession>
<dbReference type="AlphaFoldDB" id="A0A371GQW4"/>
<comment type="caution">
    <text evidence="1">The sequence shown here is derived from an EMBL/GenBank/DDBJ whole genome shotgun (WGS) entry which is preliminary data.</text>
</comment>
<dbReference type="Proteomes" id="UP000257109">
    <property type="component" value="Unassembled WGS sequence"/>
</dbReference>
<evidence type="ECO:0000313" key="1">
    <source>
        <dbReference type="EMBL" id="RDX92951.1"/>
    </source>
</evidence>
<keyword evidence="2" id="KW-1185">Reference proteome</keyword>